<evidence type="ECO:0000256" key="1">
    <source>
        <dbReference type="SAM" id="Phobius"/>
    </source>
</evidence>
<dbReference type="InterPro" id="IPR036770">
    <property type="entry name" value="Ankyrin_rpt-contain_sf"/>
</dbReference>
<dbReference type="EMBL" id="KI394767">
    <property type="protein sequence ID" value="ERN01525.1"/>
    <property type="molecule type" value="Genomic_DNA"/>
</dbReference>
<dbReference type="STRING" id="13333.W1P3I8"/>
<keyword evidence="4" id="KW-1185">Reference proteome</keyword>
<dbReference type="PANTHER" id="PTHR24177:SF292">
    <property type="entry name" value="ANKYRIN REPEAT FAMILY PROTEIN-RELATED"/>
    <property type="match status" value="1"/>
</dbReference>
<dbReference type="GO" id="GO:0016020">
    <property type="term" value="C:membrane"/>
    <property type="evidence" value="ECO:0000318"/>
    <property type="project" value="GO_Central"/>
</dbReference>
<feature type="domain" description="PGG" evidence="2">
    <location>
        <begin position="666"/>
        <end position="776"/>
    </location>
</feature>
<dbReference type="InterPro" id="IPR026961">
    <property type="entry name" value="PGG_dom"/>
</dbReference>
<dbReference type="OMA" id="NISQDMC"/>
<dbReference type="Pfam" id="PF12796">
    <property type="entry name" value="Ank_2"/>
    <property type="match status" value="2"/>
</dbReference>
<dbReference type="Pfam" id="PF13962">
    <property type="entry name" value="PGG"/>
    <property type="match status" value="1"/>
</dbReference>
<dbReference type="eggNOG" id="KOG0504">
    <property type="taxonomic scope" value="Eukaryota"/>
</dbReference>
<feature type="transmembrane region" description="Helical" evidence="1">
    <location>
        <begin position="789"/>
        <end position="811"/>
    </location>
</feature>
<gene>
    <name evidence="3" type="ORF">AMTR_s00002p00270880</name>
</gene>
<reference evidence="4" key="1">
    <citation type="journal article" date="2013" name="Science">
        <title>The Amborella genome and the evolution of flowering plants.</title>
        <authorList>
            <consortium name="Amborella Genome Project"/>
        </authorList>
    </citation>
    <scope>NUCLEOTIDE SEQUENCE [LARGE SCALE GENOMIC DNA]</scope>
</reference>
<dbReference type="OrthoDB" id="1868897at2759"/>
<organism evidence="3 4">
    <name type="scientific">Amborella trichopoda</name>
    <dbReference type="NCBI Taxonomy" id="13333"/>
    <lineage>
        <taxon>Eukaryota</taxon>
        <taxon>Viridiplantae</taxon>
        <taxon>Streptophyta</taxon>
        <taxon>Embryophyta</taxon>
        <taxon>Tracheophyta</taxon>
        <taxon>Spermatophyta</taxon>
        <taxon>Magnoliopsida</taxon>
        <taxon>Amborellales</taxon>
        <taxon>Amborellaceae</taxon>
        <taxon>Amborella</taxon>
    </lineage>
</organism>
<feature type="transmembrane region" description="Helical" evidence="1">
    <location>
        <begin position="675"/>
        <end position="693"/>
    </location>
</feature>
<evidence type="ECO:0000259" key="2">
    <source>
        <dbReference type="Pfam" id="PF13962"/>
    </source>
</evidence>
<accession>W1P3I8</accession>
<dbReference type="SMART" id="SM00248">
    <property type="entry name" value="ANK"/>
    <property type="match status" value="7"/>
</dbReference>
<evidence type="ECO:0000313" key="4">
    <source>
        <dbReference type="Proteomes" id="UP000017836"/>
    </source>
</evidence>
<dbReference type="InterPro" id="IPR002110">
    <property type="entry name" value="Ankyrin_rpt"/>
</dbReference>
<keyword evidence="1" id="KW-0812">Transmembrane</keyword>
<feature type="transmembrane region" description="Helical" evidence="1">
    <location>
        <begin position="750"/>
        <end position="777"/>
    </location>
</feature>
<dbReference type="PANTHER" id="PTHR24177">
    <property type="entry name" value="CASKIN"/>
    <property type="match status" value="1"/>
</dbReference>
<feature type="transmembrane region" description="Helical" evidence="1">
    <location>
        <begin position="361"/>
        <end position="388"/>
    </location>
</feature>
<keyword evidence="1" id="KW-1133">Transmembrane helix</keyword>
<feature type="transmembrane region" description="Helical" evidence="1">
    <location>
        <begin position="713"/>
        <end position="738"/>
    </location>
</feature>
<sequence length="831" mass="92569">MDSGRNLKKIYAAVVNGDWSYLEDLFVDTMIMEKEEITNNDDTILHVAAQARQTEMMQKLLELTDTENVAMKNKHGNTPLHEAVITGSVGVCRALVGKDRQMLDMRNVLGETPLFLAAKFGNKKVLRSLASQMPSLFDPDGDRSALRRDDGHNILHAAIEQESYDSALEILKNFPFLALYRNEKGLLPLHILIRMPSRRLGLVHRAIYACTLLVPPERWSPEVIRDGPDATLEDNGPKKSRVIIGSMVNLIKSVHNVTRSTGRKVLTWRFRTSSSDKRNILQDLENPPVTSTLNLAERSPQMSELDGQDYLAERGPQMSELDGQDYEGLLETQTTRDSHAQRLERSWCITFKTSINFTWRVFMAVLVKFVDPILHVVTIALGLGHTSVKELKNMKRRHKLGTLLAVVAVAKLMDHGTARAGTQGPPAGSGSFDMHNPLSPFLRMDKPPKAIASVTPHETSLGTSDPIDYVGFFGTRTIGANHGGFYGLTPIDRSGNHSTSITQKGSDSSGLSAQDAVVWSARDSVLWEATKNGVLEVVRVILAASPDVVNVVDERGRNILHLAVQYRQPHIFKHILKSGVPLGFALRTVDKDGNNLLHLAAKLPEQTNQHAVVQGAALHMQWELEWYEMVKEFLPNHMVLKQNKDHKTPIELFRATHSTLGKQGADWLTKTAKSFSLVTTLISTVCFAAAFTVPGGVKQENGQPVLLGKTPFLVFLIADLVALSFSITSLVMFLAILTSHFQEWDFHRRLPWQLLGGLSTLFISIAAMLVAFSFGLIPLLHGRFKDLRLIIILVPSIPIGIFAFVHLPLYLDLFEYSLRKLPRLSYKDDVL</sequence>
<dbReference type="HOGENOM" id="CLU_016885_2_1_1"/>
<name>W1P3I8_AMBTC</name>
<keyword evidence="1" id="KW-0472">Membrane</keyword>
<dbReference type="AlphaFoldDB" id="W1P3I8"/>
<dbReference type="Gramene" id="ERN01525">
    <property type="protein sequence ID" value="ERN01525"/>
    <property type="gene ID" value="AMTR_s00002p00270880"/>
</dbReference>
<dbReference type="Proteomes" id="UP000017836">
    <property type="component" value="Unassembled WGS sequence"/>
</dbReference>
<protein>
    <recommendedName>
        <fullName evidence="2">PGG domain-containing protein</fullName>
    </recommendedName>
</protein>
<dbReference type="Gene3D" id="1.25.40.20">
    <property type="entry name" value="Ankyrin repeat-containing domain"/>
    <property type="match status" value="2"/>
</dbReference>
<proteinExistence type="predicted"/>
<dbReference type="SUPFAM" id="SSF48403">
    <property type="entry name" value="Ankyrin repeat"/>
    <property type="match status" value="2"/>
</dbReference>
<evidence type="ECO:0000313" key="3">
    <source>
        <dbReference type="EMBL" id="ERN01525.1"/>
    </source>
</evidence>